<dbReference type="OrthoDB" id="2746456at2759"/>
<dbReference type="EMBL" id="VDMD01000004">
    <property type="protein sequence ID" value="TRM66359.1"/>
    <property type="molecule type" value="Genomic_DNA"/>
</dbReference>
<keyword evidence="3" id="KW-1185">Reference proteome</keyword>
<feature type="compositionally biased region" description="Pro residues" evidence="1">
    <location>
        <begin position="68"/>
        <end position="77"/>
    </location>
</feature>
<feature type="compositionally biased region" description="Polar residues" evidence="1">
    <location>
        <begin position="38"/>
        <end position="63"/>
    </location>
</feature>
<dbReference type="Proteomes" id="UP000320762">
    <property type="component" value="Unassembled WGS sequence"/>
</dbReference>
<reference evidence="2 3" key="1">
    <citation type="journal article" date="2019" name="New Phytol.">
        <title>Comparative genomics reveals unique wood-decay strategies and fruiting body development in the Schizophyllaceae.</title>
        <authorList>
            <person name="Almasi E."/>
            <person name="Sahu N."/>
            <person name="Krizsan K."/>
            <person name="Balint B."/>
            <person name="Kovacs G.M."/>
            <person name="Kiss B."/>
            <person name="Cseklye J."/>
            <person name="Drula E."/>
            <person name="Henrissat B."/>
            <person name="Nagy I."/>
            <person name="Chovatia M."/>
            <person name="Adam C."/>
            <person name="LaButti K."/>
            <person name="Lipzen A."/>
            <person name="Riley R."/>
            <person name="Grigoriev I.V."/>
            <person name="Nagy L.G."/>
        </authorList>
    </citation>
    <scope>NUCLEOTIDE SEQUENCE [LARGE SCALE GENOMIC DNA]</scope>
    <source>
        <strain evidence="2 3">NL-1724</strain>
    </source>
</reference>
<feature type="compositionally biased region" description="Polar residues" evidence="1">
    <location>
        <begin position="156"/>
        <end position="166"/>
    </location>
</feature>
<evidence type="ECO:0008006" key="4">
    <source>
        <dbReference type="Google" id="ProtNLM"/>
    </source>
</evidence>
<name>A0A550CNP4_9AGAR</name>
<feature type="compositionally biased region" description="Polar residues" evidence="1">
    <location>
        <begin position="188"/>
        <end position="198"/>
    </location>
</feature>
<accession>A0A550CNP4</accession>
<dbReference type="AlphaFoldDB" id="A0A550CNP4"/>
<feature type="compositionally biased region" description="Acidic residues" evidence="1">
    <location>
        <begin position="92"/>
        <end position="101"/>
    </location>
</feature>
<sequence>MDAMQEGGNPGAAPPGSLRETQIPPVQAAPGPPDDARTSSQGPWSAPPITTTGIDASHTSPPGATQPQPFPLSPPTPTVELQPENPAGVDIDLSDDSEDLPDLERLNPPSPKTTVKEEDEDSIVYVSSRDPSPAPRARVVQPPPSSSKPPKPRMLSATQAQSSQSPRIKPKPASSRNAQRPGLKRRLSTSLADASSSPKRARAAVKHEDFWALDGSVILQVENVQFKLHRSSLAKQSAWMAVLFEESPDSEDIGGVPIYCLDRTGLRAGDLEILLRTWENAILYALEPAPFITTVAVLRASLALHFMDYESFARHQLRRLWPDGLEDLTTTRIPNAVATVVLTRDGHMPGVRKRAMYELVRTEGFSQGPNEEKLSEAEYSALVRAREKLTNVWIMNAGMAPKVGLPDGHSDLHCIERLGHGIRAHYSALSETKILEEYANDAICGLQALAEIDWKAHGFCDRCATAKRNAWNEIRQKQWENLDLWLGEQK</sequence>
<feature type="region of interest" description="Disordered" evidence="1">
    <location>
        <begin position="1"/>
        <end position="200"/>
    </location>
</feature>
<comment type="caution">
    <text evidence="2">The sequence shown here is derived from an EMBL/GenBank/DDBJ whole genome shotgun (WGS) entry which is preliminary data.</text>
</comment>
<proteinExistence type="predicted"/>
<evidence type="ECO:0000313" key="2">
    <source>
        <dbReference type="EMBL" id="TRM66359.1"/>
    </source>
</evidence>
<organism evidence="2 3">
    <name type="scientific">Schizophyllum amplum</name>
    <dbReference type="NCBI Taxonomy" id="97359"/>
    <lineage>
        <taxon>Eukaryota</taxon>
        <taxon>Fungi</taxon>
        <taxon>Dikarya</taxon>
        <taxon>Basidiomycota</taxon>
        <taxon>Agaricomycotina</taxon>
        <taxon>Agaricomycetes</taxon>
        <taxon>Agaricomycetidae</taxon>
        <taxon>Agaricales</taxon>
        <taxon>Schizophyllaceae</taxon>
        <taxon>Schizophyllum</taxon>
    </lineage>
</organism>
<evidence type="ECO:0000256" key="1">
    <source>
        <dbReference type="SAM" id="MobiDB-lite"/>
    </source>
</evidence>
<evidence type="ECO:0000313" key="3">
    <source>
        <dbReference type="Proteomes" id="UP000320762"/>
    </source>
</evidence>
<protein>
    <recommendedName>
        <fullName evidence="4">BTB domain-containing protein</fullName>
    </recommendedName>
</protein>
<gene>
    <name evidence="2" type="ORF">BD626DRAFT_487571</name>
</gene>